<accession>A0A091B076</accession>
<proteinExistence type="predicted"/>
<evidence type="ECO:0000313" key="2">
    <source>
        <dbReference type="EMBL" id="KFN45111.1"/>
    </source>
</evidence>
<feature type="compositionally biased region" description="Basic and acidic residues" evidence="1">
    <location>
        <begin position="1"/>
        <end position="15"/>
    </location>
</feature>
<dbReference type="AlphaFoldDB" id="A0A091B076"/>
<name>A0A091B076_9GAMM</name>
<evidence type="ECO:0000313" key="3">
    <source>
        <dbReference type="Proteomes" id="UP000029385"/>
    </source>
</evidence>
<organism evidence="2 3">
    <name type="scientific">Arenimonas oryziterrae DSM 21050 = YC6267</name>
    <dbReference type="NCBI Taxonomy" id="1121015"/>
    <lineage>
        <taxon>Bacteria</taxon>
        <taxon>Pseudomonadati</taxon>
        <taxon>Pseudomonadota</taxon>
        <taxon>Gammaproteobacteria</taxon>
        <taxon>Lysobacterales</taxon>
        <taxon>Lysobacteraceae</taxon>
        <taxon>Arenimonas</taxon>
    </lineage>
</organism>
<protein>
    <submittedName>
        <fullName evidence="2">Uncharacterized protein</fullName>
    </submittedName>
</protein>
<keyword evidence="3" id="KW-1185">Reference proteome</keyword>
<comment type="caution">
    <text evidence="2">The sequence shown here is derived from an EMBL/GenBank/DDBJ whole genome shotgun (WGS) entry which is preliminary data.</text>
</comment>
<gene>
    <name evidence="2" type="ORF">N789_03560</name>
</gene>
<reference evidence="2 3" key="1">
    <citation type="submission" date="2013-09" db="EMBL/GenBank/DDBJ databases">
        <title>Genome sequencing of Arenimonas oryziterrae.</title>
        <authorList>
            <person name="Chen F."/>
            <person name="Wang G."/>
        </authorList>
    </citation>
    <scope>NUCLEOTIDE SEQUENCE [LARGE SCALE GENOMIC DNA]</scope>
    <source>
        <strain evidence="2 3">YC6267</strain>
    </source>
</reference>
<feature type="region of interest" description="Disordered" evidence="1">
    <location>
        <begin position="1"/>
        <end position="23"/>
    </location>
</feature>
<dbReference type="EMBL" id="AVCI01000001">
    <property type="protein sequence ID" value="KFN45111.1"/>
    <property type="molecule type" value="Genomic_DNA"/>
</dbReference>
<evidence type="ECO:0000256" key="1">
    <source>
        <dbReference type="SAM" id="MobiDB-lite"/>
    </source>
</evidence>
<dbReference type="eggNOG" id="ENOG5032Q3S">
    <property type="taxonomic scope" value="Bacteria"/>
</dbReference>
<dbReference type="Proteomes" id="UP000029385">
    <property type="component" value="Unassembled WGS sequence"/>
</dbReference>
<sequence length="115" mass="12417">MDSLSRLRDDRRECTAEGWGEGDQHTLQHDLHAQQHIVIPEPEHAIAAAPKKFAASFVVGALLDVLAAVELDDQCIFDANEVHDEGADGVLTSEFRTGQAAVADVEPEAGFRVGL</sequence>